<dbReference type="GeneID" id="2741819"/>
<name>Q6TRV1_9VIRU</name>
<reference evidence="1 2" key="2">
    <citation type="journal article" date="2004" name="J. Virol.">
        <title>Comparative genomic analysis of hyperthermophilic archaeal Fuselloviridae viruses.</title>
        <authorList>
            <person name="Wiedenheft B."/>
            <person name="Stedman K."/>
            <person name="Roberto F."/>
            <person name="Willits D."/>
            <person name="Gleske A.K."/>
            <person name="Zoeller L."/>
            <person name="Snyder J."/>
            <person name="Douglas T."/>
            <person name="Young M."/>
        </authorList>
    </citation>
    <scope>NUCLEOTIDE SEQUENCE</scope>
</reference>
<evidence type="ECO:0000313" key="2">
    <source>
        <dbReference type="Proteomes" id="UP000001247"/>
    </source>
</evidence>
<dbReference type="InterPro" id="IPR036390">
    <property type="entry name" value="WH_DNA-bd_sf"/>
</dbReference>
<sequence length="150" mass="17861">MSFDEEIVEDEEVVNETEEVVRETEEVVENEETEEVVREEPIKVIPKKKLQKNLLELLNDFRYSLYNLYNKEDKQLKILILLYRKESLHVRKIEELIKTSGAYTKRYLSELEAFGLVQRYNVSPDPRVYYKLTPKGKIFVDFVLNLLNGE</sequence>
<keyword evidence="2" id="KW-1185">Reference proteome</keyword>
<protein>
    <submittedName>
        <fullName evidence="1">ORF E150</fullName>
    </submittedName>
</protein>
<proteinExistence type="predicted"/>
<dbReference type="EMBL" id="AY388628">
    <property type="protein sequence ID" value="AAR27910.1"/>
    <property type="molecule type" value="Genomic_DNA"/>
</dbReference>
<organism evidence="1 2">
    <name type="scientific">Sulfolobus virus Ragged Hills</name>
    <dbReference type="NCBI Taxonomy" id="256994"/>
    <lineage>
        <taxon>Viruses</taxon>
        <taxon>Viruses incertae sedis</taxon>
        <taxon>Fuselloviridae</taxon>
        <taxon>Alphafusellovirus</taxon>
        <taxon>Alphafusellovirus yellowstonense</taxon>
        <taxon>Sulfolobus spindle-shaped virus 8</taxon>
    </lineage>
</organism>
<accession>Q6TRV1</accession>
<evidence type="ECO:0000313" key="1">
    <source>
        <dbReference type="EMBL" id="AAR27910.1"/>
    </source>
</evidence>
<dbReference type="Proteomes" id="UP000001247">
    <property type="component" value="Segment"/>
</dbReference>
<dbReference type="Gene3D" id="1.10.10.10">
    <property type="entry name" value="Winged helix-like DNA-binding domain superfamily/Winged helix DNA-binding domain"/>
    <property type="match status" value="1"/>
</dbReference>
<dbReference type="InterPro" id="IPR036388">
    <property type="entry name" value="WH-like_DNA-bd_sf"/>
</dbReference>
<reference evidence="1 2" key="1">
    <citation type="journal article" date="2001" name="Proc. Natl. Acad. Sci. U.S.A.">
        <title>Viruses from extreme thermal environments.</title>
        <authorList>
            <person name="Rice G."/>
            <person name="Stedman K."/>
            <person name="Snyder J."/>
            <person name="Wiedenheft B."/>
            <person name="Willits D."/>
            <person name="Brumfield S."/>
            <person name="McDermott T."/>
            <person name="Young M.J."/>
        </authorList>
    </citation>
    <scope>NUCLEOTIDE SEQUENCE</scope>
</reference>
<dbReference type="RefSeq" id="NP_963938.1">
    <property type="nucleotide sequence ID" value="NC_005360.1"/>
</dbReference>
<dbReference type="SUPFAM" id="SSF46785">
    <property type="entry name" value="Winged helix' DNA-binding domain"/>
    <property type="match status" value="1"/>
</dbReference>
<dbReference type="KEGG" id="vg:2741819"/>